<proteinExistence type="predicted"/>
<sequence length="161" mass="17071">MGLTDSYQNGVAECFQLGTIATNATSLTTVDTLSRGAFAIVDVVQNVPAATNTSAKWTSLVLSHGTTTDATNHTAITNMTGTTNTTATTAQFVLPTNNDTAVNQICRFYIDLRNKERFIGVTKQASANHQSTANTATLFRRPTSPVTDAERNVGVSVVNIA</sequence>
<reference evidence="1" key="1">
    <citation type="journal article" date="2015" name="Nature">
        <title>Complex archaea that bridge the gap between prokaryotes and eukaryotes.</title>
        <authorList>
            <person name="Spang A."/>
            <person name="Saw J.H."/>
            <person name="Jorgensen S.L."/>
            <person name="Zaremba-Niedzwiedzka K."/>
            <person name="Martijn J."/>
            <person name="Lind A.E."/>
            <person name="van Eijk R."/>
            <person name="Schleper C."/>
            <person name="Guy L."/>
            <person name="Ettema T.J."/>
        </authorList>
    </citation>
    <scope>NUCLEOTIDE SEQUENCE</scope>
</reference>
<gene>
    <name evidence="1" type="ORF">LCGC14_0323570</name>
</gene>
<dbReference type="AlphaFoldDB" id="A0A0F9WQW6"/>
<dbReference type="EMBL" id="LAZR01000220">
    <property type="protein sequence ID" value="KKN81138.1"/>
    <property type="molecule type" value="Genomic_DNA"/>
</dbReference>
<evidence type="ECO:0000313" key="1">
    <source>
        <dbReference type="EMBL" id="KKN81138.1"/>
    </source>
</evidence>
<organism evidence="1">
    <name type="scientific">marine sediment metagenome</name>
    <dbReference type="NCBI Taxonomy" id="412755"/>
    <lineage>
        <taxon>unclassified sequences</taxon>
        <taxon>metagenomes</taxon>
        <taxon>ecological metagenomes</taxon>
    </lineage>
</organism>
<comment type="caution">
    <text evidence="1">The sequence shown here is derived from an EMBL/GenBank/DDBJ whole genome shotgun (WGS) entry which is preliminary data.</text>
</comment>
<protein>
    <submittedName>
        <fullName evidence="1">Uncharacterized protein</fullName>
    </submittedName>
</protein>
<accession>A0A0F9WQW6</accession>
<name>A0A0F9WQW6_9ZZZZ</name>